<name>A0AAY4AQF8_9TELE</name>
<feature type="coiled-coil region" evidence="3">
    <location>
        <begin position="144"/>
        <end position="171"/>
    </location>
</feature>
<sequence length="190" mass="20809">MTTRTLDSSFRHLVTKSSSFRNSLWKKISPRHRNGVPSVSIGRDIAAARPQETPGNPSKSLNHSTGSIRRRVVLEKQENEMFGFEVQDGDMGPVVKMVEVGGPAERAGLRTGDVLVAVNGVFVAGFRHECVAKLFHSSDHIMRLETMCGQAADLHRKLSQLEARLGEKRAELCALTSREELLCGGGGDLE</sequence>
<feature type="compositionally biased region" description="Polar residues" evidence="4">
    <location>
        <begin position="53"/>
        <end position="67"/>
    </location>
</feature>
<gene>
    <name evidence="6" type="primary">si:dkey-276j7.2</name>
</gene>
<dbReference type="PANTHER" id="PTHR15963">
    <property type="entry name" value="GENERAL RECEPTOR FOR PHOSPHOINOSITIDES 1-ASSOCIATED SCAFFOLD PROTEIN-RELATED"/>
    <property type="match status" value="1"/>
</dbReference>
<comment type="subcellular location">
    <subcellularLocation>
        <location evidence="1">Cytoplasm</location>
    </subcellularLocation>
</comment>
<evidence type="ECO:0000256" key="4">
    <source>
        <dbReference type="SAM" id="MobiDB-lite"/>
    </source>
</evidence>
<reference evidence="6" key="3">
    <citation type="submission" date="2025-09" db="UniProtKB">
        <authorList>
            <consortium name="Ensembl"/>
        </authorList>
    </citation>
    <scope>IDENTIFICATION</scope>
</reference>
<dbReference type="PANTHER" id="PTHR15963:SF5">
    <property type="entry name" value="SHORT SPINDLE 6, ISOFORM A"/>
    <property type="match status" value="1"/>
</dbReference>
<dbReference type="InterPro" id="IPR001478">
    <property type="entry name" value="PDZ"/>
</dbReference>
<dbReference type="Ensembl" id="ENSDCDT00010010076.1">
    <property type="protein sequence ID" value="ENSDCDP00010009591.1"/>
    <property type="gene ID" value="ENSDCDG00010004280.1"/>
</dbReference>
<feature type="region of interest" description="Disordered" evidence="4">
    <location>
        <begin position="48"/>
        <end position="67"/>
    </location>
</feature>
<keyword evidence="3" id="KW-0175">Coiled coil</keyword>
<evidence type="ECO:0000256" key="2">
    <source>
        <dbReference type="ARBA" id="ARBA00022490"/>
    </source>
</evidence>
<evidence type="ECO:0000313" key="7">
    <source>
        <dbReference type="Proteomes" id="UP000694580"/>
    </source>
</evidence>
<dbReference type="GO" id="GO:0005737">
    <property type="term" value="C:cytoplasm"/>
    <property type="evidence" value="ECO:0007669"/>
    <property type="project" value="UniProtKB-SubCell"/>
</dbReference>
<evidence type="ECO:0000313" key="6">
    <source>
        <dbReference type="Ensembl" id="ENSDCDP00010009591.1"/>
    </source>
</evidence>
<keyword evidence="2" id="KW-0963">Cytoplasm</keyword>
<protein>
    <submittedName>
        <fullName evidence="6">Si:dkey-276j7.2</fullName>
    </submittedName>
</protein>
<evidence type="ECO:0000259" key="5">
    <source>
        <dbReference type="PROSITE" id="PS50106"/>
    </source>
</evidence>
<dbReference type="Pfam" id="PF00595">
    <property type="entry name" value="PDZ"/>
    <property type="match status" value="1"/>
</dbReference>
<reference evidence="6 7" key="1">
    <citation type="submission" date="2020-06" db="EMBL/GenBank/DDBJ databases">
        <authorList>
            <consortium name="Wellcome Sanger Institute Data Sharing"/>
        </authorList>
    </citation>
    <scope>NUCLEOTIDE SEQUENCE [LARGE SCALE GENOMIC DNA]</scope>
</reference>
<dbReference type="Proteomes" id="UP000694580">
    <property type="component" value="Chromosome 5"/>
</dbReference>
<feature type="domain" description="PDZ" evidence="5">
    <location>
        <begin position="71"/>
        <end position="150"/>
    </location>
</feature>
<dbReference type="SMART" id="SM00228">
    <property type="entry name" value="PDZ"/>
    <property type="match status" value="1"/>
</dbReference>
<dbReference type="InterPro" id="IPR036034">
    <property type="entry name" value="PDZ_sf"/>
</dbReference>
<evidence type="ECO:0000256" key="3">
    <source>
        <dbReference type="SAM" id="Coils"/>
    </source>
</evidence>
<dbReference type="AlphaFoldDB" id="A0AAY4AQF8"/>
<proteinExistence type="predicted"/>
<accession>A0AAY4AQF8</accession>
<evidence type="ECO:0000256" key="1">
    <source>
        <dbReference type="ARBA" id="ARBA00004496"/>
    </source>
</evidence>
<dbReference type="PROSITE" id="PS50106">
    <property type="entry name" value="PDZ"/>
    <property type="match status" value="1"/>
</dbReference>
<reference evidence="6" key="2">
    <citation type="submission" date="2025-08" db="UniProtKB">
        <authorList>
            <consortium name="Ensembl"/>
        </authorList>
    </citation>
    <scope>IDENTIFICATION</scope>
</reference>
<dbReference type="Gene3D" id="2.30.42.10">
    <property type="match status" value="1"/>
</dbReference>
<dbReference type="SUPFAM" id="SSF50156">
    <property type="entry name" value="PDZ domain-like"/>
    <property type="match status" value="1"/>
</dbReference>
<dbReference type="InterPro" id="IPR052122">
    <property type="entry name" value="Intracell_Traff_Signaling_Reg"/>
</dbReference>
<organism evidence="6 7">
    <name type="scientific">Denticeps clupeoides</name>
    <name type="common">denticle herring</name>
    <dbReference type="NCBI Taxonomy" id="299321"/>
    <lineage>
        <taxon>Eukaryota</taxon>
        <taxon>Metazoa</taxon>
        <taxon>Chordata</taxon>
        <taxon>Craniata</taxon>
        <taxon>Vertebrata</taxon>
        <taxon>Euteleostomi</taxon>
        <taxon>Actinopterygii</taxon>
        <taxon>Neopterygii</taxon>
        <taxon>Teleostei</taxon>
        <taxon>Clupei</taxon>
        <taxon>Clupeiformes</taxon>
        <taxon>Denticipitoidei</taxon>
        <taxon>Denticipitidae</taxon>
        <taxon>Denticeps</taxon>
    </lineage>
</organism>
<dbReference type="GeneTree" id="ENSGT00980000202863"/>
<keyword evidence="7" id="KW-1185">Reference proteome</keyword>